<accession>A0A517T2G4</accession>
<sequence>MFYSIAQGRAAHPGDRPHTQALHTLSPNAVGVLQLVRDSRLERNHVQGFSPKVAKSLALETASKPPSQAKTKVFDSISKPYECLNCVTGVSQLFDVSMGRQIKHRATEVTEFFSVSSSVLQTRSPKEATIQINA</sequence>
<evidence type="ECO:0000256" key="1">
    <source>
        <dbReference type="SAM" id="MobiDB-lite"/>
    </source>
</evidence>
<dbReference type="AlphaFoldDB" id="A0A517T2G4"/>
<name>A0A517T2G4_9BACT</name>
<dbReference type="EMBL" id="CP036272">
    <property type="protein sequence ID" value="QDT62552.1"/>
    <property type="molecule type" value="Genomic_DNA"/>
</dbReference>
<keyword evidence="3" id="KW-1185">Reference proteome</keyword>
<proteinExistence type="predicted"/>
<evidence type="ECO:0000313" key="2">
    <source>
        <dbReference type="EMBL" id="QDT62552.1"/>
    </source>
</evidence>
<evidence type="ECO:0000313" key="3">
    <source>
        <dbReference type="Proteomes" id="UP000315003"/>
    </source>
</evidence>
<gene>
    <name evidence="2" type="ORF">SV7mr_51020</name>
</gene>
<organism evidence="2 3">
    <name type="scientific">Stieleria bergensis</name>
    <dbReference type="NCBI Taxonomy" id="2528025"/>
    <lineage>
        <taxon>Bacteria</taxon>
        <taxon>Pseudomonadati</taxon>
        <taxon>Planctomycetota</taxon>
        <taxon>Planctomycetia</taxon>
        <taxon>Pirellulales</taxon>
        <taxon>Pirellulaceae</taxon>
        <taxon>Stieleria</taxon>
    </lineage>
</organism>
<dbReference type="Proteomes" id="UP000315003">
    <property type="component" value="Chromosome"/>
</dbReference>
<reference evidence="2 3" key="1">
    <citation type="submission" date="2019-02" db="EMBL/GenBank/DDBJ databases">
        <title>Deep-cultivation of Planctomycetes and their phenomic and genomic characterization uncovers novel biology.</title>
        <authorList>
            <person name="Wiegand S."/>
            <person name="Jogler M."/>
            <person name="Boedeker C."/>
            <person name="Pinto D."/>
            <person name="Vollmers J."/>
            <person name="Rivas-Marin E."/>
            <person name="Kohn T."/>
            <person name="Peeters S.H."/>
            <person name="Heuer A."/>
            <person name="Rast P."/>
            <person name="Oberbeckmann S."/>
            <person name="Bunk B."/>
            <person name="Jeske O."/>
            <person name="Meyerdierks A."/>
            <person name="Storesund J.E."/>
            <person name="Kallscheuer N."/>
            <person name="Luecker S."/>
            <person name="Lage O.M."/>
            <person name="Pohl T."/>
            <person name="Merkel B.J."/>
            <person name="Hornburger P."/>
            <person name="Mueller R.-W."/>
            <person name="Bruemmer F."/>
            <person name="Labrenz M."/>
            <person name="Spormann A.M."/>
            <person name="Op den Camp H."/>
            <person name="Overmann J."/>
            <person name="Amann R."/>
            <person name="Jetten M.S.M."/>
            <person name="Mascher T."/>
            <person name="Medema M.H."/>
            <person name="Devos D.P."/>
            <person name="Kaster A.-K."/>
            <person name="Ovreas L."/>
            <person name="Rohde M."/>
            <person name="Galperin M.Y."/>
            <person name="Jogler C."/>
        </authorList>
    </citation>
    <scope>NUCLEOTIDE SEQUENCE [LARGE SCALE GENOMIC DNA]</scope>
    <source>
        <strain evidence="2 3">SV_7m_r</strain>
    </source>
</reference>
<protein>
    <submittedName>
        <fullName evidence="2">Uncharacterized protein</fullName>
    </submittedName>
</protein>
<feature type="region of interest" description="Disordered" evidence="1">
    <location>
        <begin position="1"/>
        <end position="20"/>
    </location>
</feature>